<dbReference type="Proteomes" id="UP001281761">
    <property type="component" value="Unassembled WGS sequence"/>
</dbReference>
<sequence>MRLRSISKQSTSSREERRNHLLKRQQRSSLPLDVQQLFDNYLIDLQGTSIENVSKSLTGMIEYILDLWRDKNHGQRHAVNDYLLESNILNILCSITQTFRLEYISVSCLHILNDLACNSLDSAKAIISHPIMNEVVILLTTTENLKIPTSLLIGNLSCETQELRDILHSRHLAPILFNMILSHFETGTFYSKSSTHPIFAFSRLAKDIRRRPLSRFDVFSDSLSELIASEEIEQAILTDEGEQNAIPPSLLVDVESTSSQLILSMPNSAIAPDDREFAELYTDLLADLEERAFIEKDARRIHTPQELEDFVVLCLRENMEVSPSDKDRLASIVSARHVATQAIPHFIHILSKVIDDREETTNMLIADCLNFLDNATFRNRRGIKAYLAMKGHASIPRLLNSDADFIVLETAGVLRNVLSCGEEGLAAVMPTSILPFLFKAFIHPSPRVQLSSAIAISQLVCASPTHLQKLYDDAYLQQLTEKFDSRTLRVKHEVMVSIFNLTHHSYTTNLATLFFMTGFHTVVLNAFKTINDFSVLPTILNTILSINTLHSTVLRQAIVAPPVGRDLDLFSLFPQTNPLLSELLDGQGNDILLKLSSSLNETIKNLTKQILTQLQDIIHNSHALTFV</sequence>
<dbReference type="Gene3D" id="1.25.10.10">
    <property type="entry name" value="Leucine-rich Repeat Variant"/>
    <property type="match status" value="1"/>
</dbReference>
<dbReference type="InterPro" id="IPR011989">
    <property type="entry name" value="ARM-like"/>
</dbReference>
<name>A0ABQ9YHC1_9EUKA</name>
<evidence type="ECO:0000256" key="1">
    <source>
        <dbReference type="SAM" id="MobiDB-lite"/>
    </source>
</evidence>
<organism evidence="2 3">
    <name type="scientific">Blattamonas nauphoetae</name>
    <dbReference type="NCBI Taxonomy" id="2049346"/>
    <lineage>
        <taxon>Eukaryota</taxon>
        <taxon>Metamonada</taxon>
        <taxon>Preaxostyla</taxon>
        <taxon>Oxymonadida</taxon>
        <taxon>Blattamonas</taxon>
    </lineage>
</organism>
<accession>A0ABQ9YHC1</accession>
<gene>
    <name evidence="2" type="ORF">BLNAU_1685</name>
</gene>
<comment type="caution">
    <text evidence="2">The sequence shown here is derived from an EMBL/GenBank/DDBJ whole genome shotgun (WGS) entry which is preliminary data.</text>
</comment>
<dbReference type="EMBL" id="JARBJD010000007">
    <property type="protein sequence ID" value="KAK2963152.1"/>
    <property type="molecule type" value="Genomic_DNA"/>
</dbReference>
<keyword evidence="3" id="KW-1185">Reference proteome</keyword>
<reference evidence="2 3" key="1">
    <citation type="journal article" date="2022" name="bioRxiv">
        <title>Genomics of Preaxostyla Flagellates Illuminates Evolutionary Transitions and the Path Towards Mitochondrial Loss.</title>
        <authorList>
            <person name="Novak L.V.F."/>
            <person name="Treitli S.C."/>
            <person name="Pyrih J."/>
            <person name="Halakuc P."/>
            <person name="Pipaliya S.V."/>
            <person name="Vacek V."/>
            <person name="Brzon O."/>
            <person name="Soukal P."/>
            <person name="Eme L."/>
            <person name="Dacks J.B."/>
            <person name="Karnkowska A."/>
            <person name="Elias M."/>
            <person name="Hampl V."/>
        </authorList>
    </citation>
    <scope>NUCLEOTIDE SEQUENCE [LARGE SCALE GENOMIC DNA]</scope>
    <source>
        <strain evidence="2">NAU3</strain>
        <tissue evidence="2">Gut</tissue>
    </source>
</reference>
<dbReference type="InterPro" id="IPR016024">
    <property type="entry name" value="ARM-type_fold"/>
</dbReference>
<protein>
    <submittedName>
        <fullName evidence="2">Uncharacterized protein</fullName>
    </submittedName>
</protein>
<evidence type="ECO:0000313" key="3">
    <source>
        <dbReference type="Proteomes" id="UP001281761"/>
    </source>
</evidence>
<proteinExistence type="predicted"/>
<feature type="compositionally biased region" description="Polar residues" evidence="1">
    <location>
        <begin position="1"/>
        <end position="12"/>
    </location>
</feature>
<evidence type="ECO:0000313" key="2">
    <source>
        <dbReference type="EMBL" id="KAK2963152.1"/>
    </source>
</evidence>
<feature type="region of interest" description="Disordered" evidence="1">
    <location>
        <begin position="1"/>
        <end position="23"/>
    </location>
</feature>
<dbReference type="SUPFAM" id="SSF48371">
    <property type="entry name" value="ARM repeat"/>
    <property type="match status" value="1"/>
</dbReference>